<reference evidence="2 3" key="1">
    <citation type="submission" date="2021-06" db="EMBL/GenBank/DDBJ databases">
        <title>Caerostris extrusa draft genome.</title>
        <authorList>
            <person name="Kono N."/>
            <person name="Arakawa K."/>
        </authorList>
    </citation>
    <scope>NUCLEOTIDE SEQUENCE [LARGE SCALE GENOMIC DNA]</scope>
</reference>
<organism evidence="2 3">
    <name type="scientific">Caerostris extrusa</name>
    <name type="common">Bark spider</name>
    <name type="synonym">Caerostris bankana</name>
    <dbReference type="NCBI Taxonomy" id="172846"/>
    <lineage>
        <taxon>Eukaryota</taxon>
        <taxon>Metazoa</taxon>
        <taxon>Ecdysozoa</taxon>
        <taxon>Arthropoda</taxon>
        <taxon>Chelicerata</taxon>
        <taxon>Arachnida</taxon>
        <taxon>Araneae</taxon>
        <taxon>Araneomorphae</taxon>
        <taxon>Entelegynae</taxon>
        <taxon>Araneoidea</taxon>
        <taxon>Araneidae</taxon>
        <taxon>Caerostris</taxon>
    </lineage>
</organism>
<feature type="region of interest" description="Disordered" evidence="1">
    <location>
        <begin position="28"/>
        <end position="69"/>
    </location>
</feature>
<keyword evidence="3" id="KW-1185">Reference proteome</keyword>
<comment type="caution">
    <text evidence="2">The sequence shown here is derived from an EMBL/GenBank/DDBJ whole genome shotgun (WGS) entry which is preliminary data.</text>
</comment>
<proteinExistence type="predicted"/>
<protein>
    <submittedName>
        <fullName evidence="2">Uncharacterized protein</fullName>
    </submittedName>
</protein>
<evidence type="ECO:0000256" key="1">
    <source>
        <dbReference type="SAM" id="MobiDB-lite"/>
    </source>
</evidence>
<dbReference type="Proteomes" id="UP001054945">
    <property type="component" value="Unassembled WGS sequence"/>
</dbReference>
<dbReference type="EMBL" id="BPLR01002557">
    <property type="protein sequence ID" value="GIX75080.1"/>
    <property type="molecule type" value="Genomic_DNA"/>
</dbReference>
<dbReference type="AlphaFoldDB" id="A0AAV4MTA4"/>
<evidence type="ECO:0000313" key="2">
    <source>
        <dbReference type="EMBL" id="GIX75080.1"/>
    </source>
</evidence>
<name>A0AAV4MTA4_CAEEX</name>
<accession>A0AAV4MTA4</accession>
<evidence type="ECO:0000313" key="3">
    <source>
        <dbReference type="Proteomes" id="UP001054945"/>
    </source>
</evidence>
<feature type="compositionally biased region" description="Polar residues" evidence="1">
    <location>
        <begin position="41"/>
        <end position="59"/>
    </location>
</feature>
<gene>
    <name evidence="2" type="ORF">CEXT_176801</name>
</gene>
<sequence length="120" mass="14281">MTIKKPYIMKIKNPYIMKIKNPNIMKIKNPHIKKNQEPPYNDNQNQETHFSDSQNSQCSEGRGPLRDVKDECMPINKENTFNENEKSLNIENEEEPFSNEKQIRRRILEDGVFYRTRPLA</sequence>